<proteinExistence type="inferred from homology"/>
<evidence type="ECO:0000256" key="10">
    <source>
        <dbReference type="ARBA" id="ARBA00030775"/>
    </source>
</evidence>
<evidence type="ECO:0000256" key="7">
    <source>
        <dbReference type="ARBA" id="ARBA00022989"/>
    </source>
</evidence>
<evidence type="ECO:0000256" key="3">
    <source>
        <dbReference type="ARBA" id="ARBA00022475"/>
    </source>
</evidence>
<dbReference type="InterPro" id="IPR045584">
    <property type="entry name" value="Pilin-like"/>
</dbReference>
<keyword evidence="5" id="KW-0997">Cell inner membrane</keyword>
<evidence type="ECO:0000313" key="13">
    <source>
        <dbReference type="EMBL" id="PPE75193.1"/>
    </source>
</evidence>
<accession>A0A2S5TJP2</accession>
<comment type="caution">
    <text evidence="13">The sequence shown here is derived from an EMBL/GenBank/DDBJ whole genome shotgun (WGS) entry which is preliminary data.</text>
</comment>
<evidence type="ECO:0000256" key="5">
    <source>
        <dbReference type="ARBA" id="ARBA00022519"/>
    </source>
</evidence>
<dbReference type="InterPro" id="IPR012902">
    <property type="entry name" value="N_methyl_site"/>
</dbReference>
<dbReference type="InterPro" id="IPR022346">
    <property type="entry name" value="T2SS_GspH"/>
</dbReference>
<sequence length="188" mass="19303">MRSPLNPRVSAMSRKEPARGFSLMELLITIAVIGILMGIAIPSFRQAALASELRATANSLLVATVAARSEAIKRNAVVALCPSSNGSSCGGTWEQGWIVSCATSDNINCTAGGSNRLVLQAEGSAAAGVRVIAQGGATTLNFDPTGAAATAQVFKICRERPLGNQERVLTLTATGRGSITKTTTGACP</sequence>
<evidence type="ECO:0000256" key="1">
    <source>
        <dbReference type="ARBA" id="ARBA00004377"/>
    </source>
</evidence>
<name>A0A2S5TJP2_9GAMM</name>
<dbReference type="SUPFAM" id="SSF54523">
    <property type="entry name" value="Pili subunits"/>
    <property type="match status" value="1"/>
</dbReference>
<dbReference type="OrthoDB" id="6120962at2"/>
<feature type="domain" description="General secretion pathway GspH" evidence="12">
    <location>
        <begin position="56"/>
        <end position="175"/>
    </location>
</feature>
<comment type="subcellular location">
    <subcellularLocation>
        <location evidence="1">Cell inner membrane</location>
        <topology evidence="1">Single-pass membrane protein</topology>
    </subcellularLocation>
</comment>
<keyword evidence="7 11" id="KW-1133">Transmembrane helix</keyword>
<protein>
    <recommendedName>
        <fullName evidence="2">Type II secretion system protein H</fullName>
    </recommendedName>
    <alternativeName>
        <fullName evidence="10">General secretion pathway protein H</fullName>
    </alternativeName>
</protein>
<keyword evidence="8 11" id="KW-0472">Membrane</keyword>
<keyword evidence="14" id="KW-1185">Reference proteome</keyword>
<dbReference type="Proteomes" id="UP000238220">
    <property type="component" value="Unassembled WGS sequence"/>
</dbReference>
<evidence type="ECO:0000256" key="4">
    <source>
        <dbReference type="ARBA" id="ARBA00022481"/>
    </source>
</evidence>
<evidence type="ECO:0000256" key="6">
    <source>
        <dbReference type="ARBA" id="ARBA00022692"/>
    </source>
</evidence>
<gene>
    <name evidence="13" type="ORF">C3942_05835</name>
</gene>
<evidence type="ECO:0000256" key="8">
    <source>
        <dbReference type="ARBA" id="ARBA00023136"/>
    </source>
</evidence>
<evidence type="ECO:0000256" key="11">
    <source>
        <dbReference type="SAM" id="Phobius"/>
    </source>
</evidence>
<dbReference type="Pfam" id="PF12019">
    <property type="entry name" value="GspH"/>
    <property type="match status" value="1"/>
</dbReference>
<keyword evidence="4" id="KW-0488">Methylation</keyword>
<reference evidence="13 14" key="1">
    <citation type="submission" date="2018-02" db="EMBL/GenBank/DDBJ databases">
        <title>Genome sequencing of Solimonas sp. HR-BB.</title>
        <authorList>
            <person name="Lee Y."/>
            <person name="Jeon C.O."/>
        </authorList>
    </citation>
    <scope>NUCLEOTIDE SEQUENCE [LARGE SCALE GENOMIC DNA]</scope>
    <source>
        <strain evidence="13 14">HR-BB</strain>
    </source>
</reference>
<dbReference type="GO" id="GO:0015628">
    <property type="term" value="P:protein secretion by the type II secretion system"/>
    <property type="evidence" value="ECO:0007669"/>
    <property type="project" value="InterPro"/>
</dbReference>
<dbReference type="AlphaFoldDB" id="A0A2S5TJP2"/>
<evidence type="ECO:0000313" key="14">
    <source>
        <dbReference type="Proteomes" id="UP000238220"/>
    </source>
</evidence>
<feature type="transmembrane region" description="Helical" evidence="11">
    <location>
        <begin position="21"/>
        <end position="41"/>
    </location>
</feature>
<evidence type="ECO:0000256" key="9">
    <source>
        <dbReference type="ARBA" id="ARBA00025772"/>
    </source>
</evidence>
<dbReference type="EMBL" id="PSNW01000002">
    <property type="protein sequence ID" value="PPE75193.1"/>
    <property type="molecule type" value="Genomic_DNA"/>
</dbReference>
<dbReference type="Gene3D" id="3.55.40.10">
    <property type="entry name" value="minor pseudopilin epsh domain"/>
    <property type="match status" value="1"/>
</dbReference>
<dbReference type="GO" id="GO:0005886">
    <property type="term" value="C:plasma membrane"/>
    <property type="evidence" value="ECO:0007669"/>
    <property type="project" value="UniProtKB-SubCell"/>
</dbReference>
<keyword evidence="3" id="KW-1003">Cell membrane</keyword>
<evidence type="ECO:0000256" key="2">
    <source>
        <dbReference type="ARBA" id="ARBA00021549"/>
    </source>
</evidence>
<dbReference type="GO" id="GO:0015627">
    <property type="term" value="C:type II protein secretion system complex"/>
    <property type="evidence" value="ECO:0007669"/>
    <property type="project" value="InterPro"/>
</dbReference>
<keyword evidence="6 11" id="KW-0812">Transmembrane</keyword>
<evidence type="ECO:0000259" key="12">
    <source>
        <dbReference type="Pfam" id="PF12019"/>
    </source>
</evidence>
<comment type="similarity">
    <text evidence="9">Belongs to the GSP H family.</text>
</comment>
<dbReference type="NCBIfam" id="TIGR02532">
    <property type="entry name" value="IV_pilin_GFxxxE"/>
    <property type="match status" value="1"/>
</dbReference>
<organism evidence="13 14">
    <name type="scientific">Solimonas fluminis</name>
    <dbReference type="NCBI Taxonomy" id="2086571"/>
    <lineage>
        <taxon>Bacteria</taxon>
        <taxon>Pseudomonadati</taxon>
        <taxon>Pseudomonadota</taxon>
        <taxon>Gammaproteobacteria</taxon>
        <taxon>Nevskiales</taxon>
        <taxon>Nevskiaceae</taxon>
        <taxon>Solimonas</taxon>
    </lineage>
</organism>
<dbReference type="Pfam" id="PF07963">
    <property type="entry name" value="N_methyl"/>
    <property type="match status" value="1"/>
</dbReference>